<evidence type="ECO:0000259" key="2">
    <source>
        <dbReference type="Pfam" id="PF01408"/>
    </source>
</evidence>
<feature type="domain" description="Gfo/Idh/MocA-like oxidoreductase N-terminal" evidence="2">
    <location>
        <begin position="6"/>
        <end position="132"/>
    </location>
</feature>
<dbReference type="InterPro" id="IPR036291">
    <property type="entry name" value="NAD(P)-bd_dom_sf"/>
</dbReference>
<dbReference type="Pfam" id="PF01408">
    <property type="entry name" value="GFO_IDH_MocA"/>
    <property type="match status" value="1"/>
</dbReference>
<protein>
    <submittedName>
        <fullName evidence="4">Gfo/Idh/MocA family protein</fullName>
    </submittedName>
</protein>
<gene>
    <name evidence="4" type="ORF">ACFO0C_13460</name>
</gene>
<dbReference type="Proteomes" id="UP001595867">
    <property type="component" value="Unassembled WGS sequence"/>
</dbReference>
<reference evidence="5" key="1">
    <citation type="journal article" date="2019" name="Int. J. Syst. Evol. Microbiol.">
        <title>The Global Catalogue of Microorganisms (GCM) 10K type strain sequencing project: providing services to taxonomists for standard genome sequencing and annotation.</title>
        <authorList>
            <consortium name="The Broad Institute Genomics Platform"/>
            <consortium name="The Broad Institute Genome Sequencing Center for Infectious Disease"/>
            <person name="Wu L."/>
            <person name="Ma J."/>
        </authorList>
    </citation>
    <scope>NUCLEOTIDE SEQUENCE [LARGE SCALE GENOMIC DNA]</scope>
    <source>
        <strain evidence="5">TBRC 5832</strain>
    </source>
</reference>
<evidence type="ECO:0000313" key="5">
    <source>
        <dbReference type="Proteomes" id="UP001595867"/>
    </source>
</evidence>
<name>A0ABV8IPT4_9ACTN</name>
<feature type="domain" description="GFO/IDH/MocA-like oxidoreductase" evidence="3">
    <location>
        <begin position="141"/>
        <end position="284"/>
    </location>
</feature>
<comment type="caution">
    <text evidence="4">The sequence shown here is derived from an EMBL/GenBank/DDBJ whole genome shotgun (WGS) entry which is preliminary data.</text>
</comment>
<dbReference type="InterPro" id="IPR055170">
    <property type="entry name" value="GFO_IDH_MocA-like_dom"/>
</dbReference>
<dbReference type="SUPFAM" id="SSF55347">
    <property type="entry name" value="Glyceraldehyde-3-phosphate dehydrogenase-like, C-terminal domain"/>
    <property type="match status" value="1"/>
</dbReference>
<evidence type="ECO:0000259" key="3">
    <source>
        <dbReference type="Pfam" id="PF22725"/>
    </source>
</evidence>
<evidence type="ECO:0000313" key="4">
    <source>
        <dbReference type="EMBL" id="MFC4065944.1"/>
    </source>
</evidence>
<keyword evidence="1" id="KW-0560">Oxidoreductase</keyword>
<dbReference type="InterPro" id="IPR000683">
    <property type="entry name" value="Gfo/Idh/MocA-like_OxRdtase_N"/>
</dbReference>
<dbReference type="PANTHER" id="PTHR43818:SF11">
    <property type="entry name" value="BCDNA.GH03377"/>
    <property type="match status" value="1"/>
</dbReference>
<proteinExistence type="predicted"/>
<accession>A0ABV8IPT4</accession>
<keyword evidence="5" id="KW-1185">Reference proteome</keyword>
<dbReference type="Gene3D" id="3.40.50.720">
    <property type="entry name" value="NAD(P)-binding Rossmann-like Domain"/>
    <property type="match status" value="1"/>
</dbReference>
<dbReference type="PANTHER" id="PTHR43818">
    <property type="entry name" value="BCDNA.GH03377"/>
    <property type="match status" value="1"/>
</dbReference>
<sequence>MSRPLGVAVVGFGWMGQVHSRAHLRVRHHYPDLPVVPYLVTVADPEPGRAEAAAGRYGFAAATTDWRELLTDPRVEAVSVTAPNFLHREIGTAVAASGRHLWIEKPVGLTGDDARAVATAAEKAGVRSTVGFNYRAAPAVAEARDLIAGGAIGRVTNARFRFFSDYAAHPDGALSWRFTRSHGGSGVLGDLASHAVDLARHLLGDIESLVADTVTVIPERPTVTGAASHFSRAGGPPGPVENEDHLHALLRFAGGARGVLEASRVAVGEQNTYGFEVHGTTGALAWDFRRMGELSVSTGADYQSQSYRTVFVGPEHGDFGAFQPGAGIAMSYDDTKVVEAAGFLRSIADGVPYGPTLDDAVAAATALDAMLTSVRTGRWEPVGSAG</sequence>
<dbReference type="Pfam" id="PF22725">
    <property type="entry name" value="GFO_IDH_MocA_C3"/>
    <property type="match status" value="1"/>
</dbReference>
<evidence type="ECO:0000256" key="1">
    <source>
        <dbReference type="ARBA" id="ARBA00023002"/>
    </source>
</evidence>
<dbReference type="SUPFAM" id="SSF51735">
    <property type="entry name" value="NAD(P)-binding Rossmann-fold domains"/>
    <property type="match status" value="1"/>
</dbReference>
<dbReference type="Gene3D" id="3.30.360.10">
    <property type="entry name" value="Dihydrodipicolinate Reductase, domain 2"/>
    <property type="match status" value="1"/>
</dbReference>
<dbReference type="EMBL" id="JBHSBL010000013">
    <property type="protein sequence ID" value="MFC4065944.1"/>
    <property type="molecule type" value="Genomic_DNA"/>
</dbReference>
<dbReference type="InterPro" id="IPR050463">
    <property type="entry name" value="Gfo/Idh/MocA_oxidrdct_glycsds"/>
</dbReference>
<dbReference type="RefSeq" id="WP_378066928.1">
    <property type="nucleotide sequence ID" value="NZ_JBHSBL010000013.1"/>
</dbReference>
<organism evidence="4 5">
    <name type="scientific">Actinoplanes subglobosus</name>
    <dbReference type="NCBI Taxonomy" id="1547892"/>
    <lineage>
        <taxon>Bacteria</taxon>
        <taxon>Bacillati</taxon>
        <taxon>Actinomycetota</taxon>
        <taxon>Actinomycetes</taxon>
        <taxon>Micromonosporales</taxon>
        <taxon>Micromonosporaceae</taxon>
        <taxon>Actinoplanes</taxon>
    </lineage>
</organism>